<evidence type="ECO:0000256" key="5">
    <source>
        <dbReference type="ARBA" id="ARBA00022723"/>
    </source>
</evidence>
<dbReference type="GO" id="GO:0006308">
    <property type="term" value="P:DNA catabolic process"/>
    <property type="evidence" value="ECO:0007669"/>
    <property type="project" value="UniProtKB-UniRule"/>
</dbReference>
<dbReference type="EMBL" id="BLZA01000019">
    <property type="protein sequence ID" value="GHJ86609.1"/>
    <property type="molecule type" value="Genomic_DNA"/>
</dbReference>
<dbReference type="GO" id="GO:0048257">
    <property type="term" value="F:3'-flap endonuclease activity"/>
    <property type="evidence" value="ECO:0007669"/>
    <property type="project" value="TreeGrafter"/>
</dbReference>
<comment type="cofactor">
    <cofactor evidence="1 14">
        <name>Mg(2+)</name>
        <dbReference type="ChEBI" id="CHEBI:18420"/>
    </cofactor>
</comment>
<dbReference type="InterPro" id="IPR027421">
    <property type="entry name" value="DNA_pol_lamdba_lyase_dom_sf"/>
</dbReference>
<feature type="compositionally biased region" description="Polar residues" evidence="15">
    <location>
        <begin position="547"/>
        <end position="559"/>
    </location>
</feature>
<keyword evidence="18" id="KW-1185">Reference proteome</keyword>
<dbReference type="SUPFAM" id="SSF47802">
    <property type="entry name" value="DNA polymerase beta, N-terminal domain-like"/>
    <property type="match status" value="1"/>
</dbReference>
<keyword evidence="13" id="KW-0469">Meiosis</keyword>
<feature type="region of interest" description="Disordered" evidence="15">
    <location>
        <begin position="545"/>
        <end position="603"/>
    </location>
</feature>
<comment type="function">
    <text evidence="14">Interacts with EME1 to form a DNA structure-specific endonuclease with substrate preference for branched DNA structures with a 5'-end at the branch nick. Typical substrates include 3'-flap structures, D-loops, replication forks and nicked Holliday junctions. May be required in mitosis for the processing of stalled or collapsed replication fork intermediates. May be required in meiosis for the repair of meiosis-specific double strand breaks subsequent to single-end invasion (SEI).</text>
</comment>
<proteinExistence type="inferred from homology"/>
<dbReference type="GO" id="GO:0046872">
    <property type="term" value="F:metal ion binding"/>
    <property type="evidence" value="ECO:0007669"/>
    <property type="project" value="UniProtKB-UniRule"/>
</dbReference>
<evidence type="ECO:0000256" key="4">
    <source>
        <dbReference type="ARBA" id="ARBA00022722"/>
    </source>
</evidence>
<evidence type="ECO:0000256" key="13">
    <source>
        <dbReference type="ARBA" id="ARBA00023254"/>
    </source>
</evidence>
<dbReference type="SMART" id="SM00891">
    <property type="entry name" value="ERCC4"/>
    <property type="match status" value="1"/>
</dbReference>
<comment type="subunit">
    <text evidence="14">Interacts with EME1.</text>
</comment>
<evidence type="ECO:0000256" key="3">
    <source>
        <dbReference type="ARBA" id="ARBA00010015"/>
    </source>
</evidence>
<evidence type="ECO:0000256" key="6">
    <source>
        <dbReference type="ARBA" id="ARBA00022759"/>
    </source>
</evidence>
<feature type="region of interest" description="Disordered" evidence="15">
    <location>
        <begin position="367"/>
        <end position="402"/>
    </location>
</feature>
<dbReference type="InterPro" id="IPR006166">
    <property type="entry name" value="ERCC4_domain"/>
</dbReference>
<name>A0A8H3TT96_9TREE</name>
<feature type="compositionally biased region" description="Low complexity" evidence="15">
    <location>
        <begin position="120"/>
        <end position="131"/>
    </location>
</feature>
<dbReference type="InterPro" id="IPR036388">
    <property type="entry name" value="WH-like_DNA-bd_sf"/>
</dbReference>
<evidence type="ECO:0000256" key="11">
    <source>
        <dbReference type="ARBA" id="ARBA00023204"/>
    </source>
</evidence>
<feature type="compositionally biased region" description="Polar residues" evidence="15">
    <location>
        <begin position="386"/>
        <end position="399"/>
    </location>
</feature>
<dbReference type="PANTHER" id="PTHR13451">
    <property type="entry name" value="CLASS II CROSSOVER JUNCTION ENDONUCLEASE MUS81"/>
    <property type="match status" value="1"/>
</dbReference>
<dbReference type="Proteomes" id="UP000620104">
    <property type="component" value="Unassembled WGS sequence"/>
</dbReference>
<dbReference type="InterPro" id="IPR042530">
    <property type="entry name" value="EME1/EME2_C"/>
</dbReference>
<evidence type="ECO:0000256" key="2">
    <source>
        <dbReference type="ARBA" id="ARBA00004123"/>
    </source>
</evidence>
<feature type="region of interest" description="Disordered" evidence="15">
    <location>
        <begin position="87"/>
        <end position="217"/>
    </location>
</feature>
<gene>
    <name evidence="17" type="ORF">NliqN6_3011</name>
</gene>
<evidence type="ECO:0000313" key="18">
    <source>
        <dbReference type="Proteomes" id="UP000620104"/>
    </source>
</evidence>
<evidence type="ECO:0000256" key="1">
    <source>
        <dbReference type="ARBA" id="ARBA00001946"/>
    </source>
</evidence>
<keyword evidence="11 14" id="KW-0234">DNA repair</keyword>
<comment type="similarity">
    <text evidence="3 14">Belongs to the XPF family.</text>
</comment>
<evidence type="ECO:0000256" key="9">
    <source>
        <dbReference type="ARBA" id="ARBA00022842"/>
    </source>
</evidence>
<comment type="subcellular location">
    <subcellularLocation>
        <location evidence="2 14">Nucleus</location>
    </subcellularLocation>
</comment>
<dbReference type="InterPro" id="IPR047417">
    <property type="entry name" value="WHD_MUS81"/>
</dbReference>
<dbReference type="GO" id="GO:0000727">
    <property type="term" value="P:double-strand break repair via break-induced replication"/>
    <property type="evidence" value="ECO:0007669"/>
    <property type="project" value="UniProtKB-UniRule"/>
</dbReference>
<dbReference type="Gene3D" id="3.40.50.10130">
    <property type="match status" value="1"/>
</dbReference>
<evidence type="ECO:0000256" key="15">
    <source>
        <dbReference type="SAM" id="MobiDB-lite"/>
    </source>
</evidence>
<keyword evidence="7 14" id="KW-0227">DNA damage</keyword>
<keyword evidence="10 14" id="KW-0233">DNA recombination</keyword>
<reference evidence="17" key="1">
    <citation type="submission" date="2020-07" db="EMBL/GenBank/DDBJ databases">
        <title>Draft Genome Sequence of a Deep-Sea Yeast, Naganishia (Cryptococcus) liquefaciens strain N6.</title>
        <authorList>
            <person name="Han Y.W."/>
            <person name="Kajitani R."/>
            <person name="Morimoto H."/>
            <person name="Parhat M."/>
            <person name="Tsubouchi H."/>
            <person name="Bakenova O."/>
            <person name="Ogata M."/>
            <person name="Argunhan B."/>
            <person name="Aoki R."/>
            <person name="Kajiwara S."/>
            <person name="Itoh T."/>
            <person name="Iwasaki H."/>
        </authorList>
    </citation>
    <scope>NUCLEOTIDE SEQUENCE</scope>
    <source>
        <strain evidence="17">N6</strain>
    </source>
</reference>
<dbReference type="GO" id="GO:0031573">
    <property type="term" value="P:mitotic intra-S DNA damage checkpoint signaling"/>
    <property type="evidence" value="ECO:0007669"/>
    <property type="project" value="TreeGrafter"/>
</dbReference>
<dbReference type="GO" id="GO:0003677">
    <property type="term" value="F:DNA binding"/>
    <property type="evidence" value="ECO:0007669"/>
    <property type="project" value="UniProtKB-UniRule"/>
</dbReference>
<dbReference type="GO" id="GO:0000712">
    <property type="term" value="P:resolution of meiotic recombination intermediates"/>
    <property type="evidence" value="ECO:0007669"/>
    <property type="project" value="TreeGrafter"/>
</dbReference>
<accession>A0A8H3TT96</accession>
<evidence type="ECO:0000256" key="10">
    <source>
        <dbReference type="ARBA" id="ARBA00023172"/>
    </source>
</evidence>
<dbReference type="FunFam" id="3.40.50.10130:FF:000003">
    <property type="entry name" value="Crossover junction endonuclease MUS81"/>
    <property type="match status" value="1"/>
</dbReference>
<keyword evidence="12 14" id="KW-0539">Nucleus</keyword>
<dbReference type="InterPro" id="IPR047416">
    <property type="entry name" value="XPF_nuclease_Mus81"/>
</dbReference>
<keyword evidence="8 14" id="KW-0378">Hydrolase</keyword>
<feature type="domain" description="ERCC4" evidence="16">
    <location>
        <begin position="853"/>
        <end position="955"/>
    </location>
</feature>
<keyword evidence="6 14" id="KW-0255">Endonuclease</keyword>
<dbReference type="Gene3D" id="1.10.10.10">
    <property type="entry name" value="Winged helix-like DNA-binding domain superfamily/Winged helix DNA-binding domain"/>
    <property type="match status" value="1"/>
</dbReference>
<dbReference type="OrthoDB" id="5963188at2759"/>
<dbReference type="GO" id="GO:0048476">
    <property type="term" value="C:Holliday junction resolvase complex"/>
    <property type="evidence" value="ECO:0007669"/>
    <property type="project" value="UniProtKB-UniRule"/>
</dbReference>
<feature type="region of interest" description="Disordered" evidence="15">
    <location>
        <begin position="783"/>
        <end position="815"/>
    </location>
</feature>
<organism evidence="17 18">
    <name type="scientific">Naganishia liquefaciens</name>
    <dbReference type="NCBI Taxonomy" id="104408"/>
    <lineage>
        <taxon>Eukaryota</taxon>
        <taxon>Fungi</taxon>
        <taxon>Dikarya</taxon>
        <taxon>Basidiomycota</taxon>
        <taxon>Agaricomycotina</taxon>
        <taxon>Tremellomycetes</taxon>
        <taxon>Filobasidiales</taxon>
        <taxon>Filobasidiaceae</taxon>
        <taxon>Naganishia</taxon>
    </lineage>
</organism>
<dbReference type="GO" id="GO:0008821">
    <property type="term" value="F:crossover junction DNA endonuclease activity"/>
    <property type="evidence" value="ECO:0007669"/>
    <property type="project" value="UniProtKB-UniRule"/>
</dbReference>
<dbReference type="CDD" id="cd20074">
    <property type="entry name" value="XPF_nuclease_Mus81"/>
    <property type="match status" value="1"/>
</dbReference>
<evidence type="ECO:0000256" key="12">
    <source>
        <dbReference type="ARBA" id="ARBA00023242"/>
    </source>
</evidence>
<evidence type="ECO:0000256" key="14">
    <source>
        <dbReference type="RuleBase" id="RU369042"/>
    </source>
</evidence>
<comment type="caution">
    <text evidence="17">The sequence shown here is derived from an EMBL/GenBank/DDBJ whole genome shotgun (WGS) entry which is preliminary data.</text>
</comment>
<dbReference type="EC" id="3.1.22.-" evidence="14"/>
<dbReference type="Pfam" id="PF14716">
    <property type="entry name" value="HHH_8"/>
    <property type="match status" value="1"/>
</dbReference>
<dbReference type="InterPro" id="IPR010996">
    <property type="entry name" value="HHH_MUS81"/>
</dbReference>
<dbReference type="GO" id="GO:0005634">
    <property type="term" value="C:nucleus"/>
    <property type="evidence" value="ECO:0007669"/>
    <property type="project" value="UniProtKB-SubCell"/>
</dbReference>
<dbReference type="Gene3D" id="1.10.150.670">
    <property type="entry name" value="Crossover junction endonuclease EME1, DNA-binding domain"/>
    <property type="match status" value="1"/>
</dbReference>
<dbReference type="SUPFAM" id="SSF52980">
    <property type="entry name" value="Restriction endonuclease-like"/>
    <property type="match status" value="1"/>
</dbReference>
<feature type="compositionally biased region" description="Polar residues" evidence="15">
    <location>
        <begin position="581"/>
        <end position="601"/>
    </location>
</feature>
<dbReference type="InterPro" id="IPR033309">
    <property type="entry name" value="Mus81"/>
</dbReference>
<evidence type="ECO:0000259" key="16">
    <source>
        <dbReference type="SMART" id="SM00891"/>
    </source>
</evidence>
<keyword evidence="4 14" id="KW-0540">Nuclease</keyword>
<keyword evidence="5 14" id="KW-0479">Metal-binding</keyword>
<dbReference type="AlphaFoldDB" id="A0A8H3TT96"/>
<evidence type="ECO:0000313" key="17">
    <source>
        <dbReference type="EMBL" id="GHJ86609.1"/>
    </source>
</evidence>
<sequence length="1168" mass="128848">MPPKKVCGNPLWLEWAQEILQEVEAKDKGEGHIGKAFRRAVKSIQVCPVTYESINELLQLQYVGKVMVAKLEKKQKEYYAARGMEVPARGSRNPDAEAAARLAEEMQAEAAASRGKRGANDAGNKPAAGKGPPKEPDDTDDDGLGENSAFAQRLQAGGGSNRAAELEARGAKRQRLAENSQDSDEATSRLLTERRAQKATRGGKSAAPKKPKAKKAYVPEKNSGSYALLVGLLLRLPDYLQQPLPPLNTDDPEAHDVREDHIMQHLLRCQLTKSDLMNAASDHCRVSMFTSEKGGFHTGWSAMKTLNTRELVLRRGNPPRFHLSREGYHCAVSVWQATNAEKGFPHVKVPIEAMGGFQFAVPPANAEAGPGPRTEAANAAGRANGISRSPASVGPSNPRSELADHAYASNCNNLDSPDDVTVSMDNCEDGVQQSIQRDTAYAVRDVTPAPSLDSHVVKGLRFWYIDPQGGRVKHRREAEIQPGSNGLNGIMFRVEIPAMDLGHPVARQYSKWTQSKGLLFYGFIDEELAPATCSGIVGENMSAPDSALQNAKKQNTAGDQSDDRKQFYQSDFGSSPHRPNPISSQQSVSHARRLQPSSSAPGTLLDDEAALLDELFRARSKKKTLDVVFNASASPAFETSTRTTSLPAIPPAPHIRGRRELGKQAPVYAVNRAKTMPKLDVSSTASTGNPQDVLDAFSVRREALRREKPVVEAKPVGDLEFSPLPTSGLHVTYKTPLFMPTPPQELADSMSPTRSVQLESPPLLADDFQVSYGEPDVPLFLPDDEPPRAQSNSTLKQLGAVPTMQPSGELSSRPPPRIADPTQADFPGLSPAEDYGFEPMNAIIFEPGTYKIILLIDVREVKNKHDEDTLRKELSQKGVTIEVRNLNLGDMLWIARSESPGLRGEERECVLDYVVERKRLDDLCSSIRDGRYDEQKFRLNNSCLRNVYYIIEQWNIANFVSGPAGEEGNSRAQAIATAKSQTQVTDGFFVKDTHKLGDTVEYLRLLTEVIIEAHQNASLHVIPSRHISRSNYNAFQNHLRQSQPATPYYTTFDAFQSLNTKAANRTLKETFSRMLLCIKQMSAERVAGVRGLWQTPRELHEWLRKQERVYVEQENAEVDSARPSIVPPPKGRKKKVRGIDMVFADSVQGEGRQKIGDQLSKDLYKIFG</sequence>
<evidence type="ECO:0000256" key="8">
    <source>
        <dbReference type="ARBA" id="ARBA00022801"/>
    </source>
</evidence>
<dbReference type="PANTHER" id="PTHR13451:SF0">
    <property type="entry name" value="CROSSOVER JUNCTION ENDONUCLEASE MUS81"/>
    <property type="match status" value="1"/>
</dbReference>
<dbReference type="Gene3D" id="1.10.150.110">
    <property type="entry name" value="DNA polymerase beta, N-terminal domain-like"/>
    <property type="match status" value="1"/>
</dbReference>
<keyword evidence="9 14" id="KW-0460">Magnesium</keyword>
<dbReference type="CDD" id="cd21036">
    <property type="entry name" value="WH_MUS81"/>
    <property type="match status" value="1"/>
</dbReference>
<dbReference type="InterPro" id="IPR011335">
    <property type="entry name" value="Restrct_endonuc-II-like"/>
</dbReference>
<dbReference type="Pfam" id="PF02732">
    <property type="entry name" value="ERCC4"/>
    <property type="match status" value="1"/>
</dbReference>
<evidence type="ECO:0000256" key="7">
    <source>
        <dbReference type="ARBA" id="ARBA00022763"/>
    </source>
</evidence>
<protein>
    <recommendedName>
        <fullName evidence="14">Crossover junction endonuclease MUS81</fullName>
        <ecNumber evidence="14">3.1.22.-</ecNumber>
    </recommendedName>
</protein>